<dbReference type="InterPro" id="IPR005467">
    <property type="entry name" value="His_kinase_dom"/>
</dbReference>
<evidence type="ECO:0000256" key="8">
    <source>
        <dbReference type="ARBA" id="ARBA00023012"/>
    </source>
</evidence>
<gene>
    <name evidence="11" type="ORF">DM484_29190</name>
</gene>
<proteinExistence type="predicted"/>
<dbReference type="SMART" id="SM00387">
    <property type="entry name" value="HATPase_c"/>
    <property type="match status" value="1"/>
</dbReference>
<feature type="domain" description="Histidine kinase" evidence="10">
    <location>
        <begin position="277"/>
        <end position="482"/>
    </location>
</feature>
<dbReference type="InterPro" id="IPR036890">
    <property type="entry name" value="HATPase_C_sf"/>
</dbReference>
<keyword evidence="9" id="KW-1133">Transmembrane helix</keyword>
<dbReference type="Gene3D" id="1.10.287.130">
    <property type="match status" value="1"/>
</dbReference>
<keyword evidence="8" id="KW-0902">Two-component regulatory system</keyword>
<dbReference type="PANTHER" id="PTHR43065:SF10">
    <property type="entry name" value="PEROXIDE STRESS-ACTIVATED HISTIDINE KINASE MAK3"/>
    <property type="match status" value="1"/>
</dbReference>
<keyword evidence="3" id="KW-0597">Phosphoprotein</keyword>
<dbReference type="InterPro" id="IPR003594">
    <property type="entry name" value="HATPase_dom"/>
</dbReference>
<evidence type="ECO:0000256" key="2">
    <source>
        <dbReference type="ARBA" id="ARBA00012438"/>
    </source>
</evidence>
<feature type="transmembrane region" description="Helical" evidence="9">
    <location>
        <begin position="20"/>
        <end position="39"/>
    </location>
</feature>
<evidence type="ECO:0000256" key="7">
    <source>
        <dbReference type="ARBA" id="ARBA00022840"/>
    </source>
</evidence>
<dbReference type="Pfam" id="PF00512">
    <property type="entry name" value="HisKA"/>
    <property type="match status" value="1"/>
</dbReference>
<sequence>MVSSKTNAKNLLDRPARLRALALLALLSSVLAILVGMIWRNHVRLDQVQIYVGYSHRIQDAGLSLQQALVDVLSGQVLRSEQVGRLSAKIQKLSIRDAHLSPNTPEMLRRVNASLAKVDEESPDNGRAELFEALREMHEILDSETEQREKLMVKVSGEALVELGLATFILPVILLLTWLFLRRRILNPLHDLRELLLNLVKEDFAPIATDHLDPLLLPVFNSYNDMVIHLRELEEAKRMYAQSLEAEVRSATSVLLEQQRSLARAEKLAVVGELAASLAHELRNPLAGIQMSCANLRNEIGDADQGERLALIGAELKRMARLLNELLDQGKQTPSTSVRFNLAVLVKELLALTRYQIPPHIELAYDIPDGLECFLPDGGLRQALLNLILNAAQALEKQAGRVRVTARPEGDNICIEVSDDGPGFSAEMLSHGIRAFSTSRIRGTGLGLAMVQRFVRDLGGRIELSNLNPHGACVRLLLPCKETQ</sequence>
<accession>A0A2W4QEX6</accession>
<dbReference type="CDD" id="cd00082">
    <property type="entry name" value="HisKA"/>
    <property type="match status" value="1"/>
</dbReference>
<protein>
    <recommendedName>
        <fullName evidence="2">histidine kinase</fullName>
        <ecNumber evidence="2">2.7.13.3</ecNumber>
    </recommendedName>
</protein>
<dbReference type="PRINTS" id="PR00344">
    <property type="entry name" value="BCTRLSENSOR"/>
</dbReference>
<reference evidence="11 12" key="1">
    <citation type="journal article" date="2018" name="Aquat. Microb. Ecol.">
        <title>Gammaproteobacterial methanotrophs dominate.</title>
        <authorList>
            <person name="Rissanen A.J."/>
            <person name="Saarenheimo J."/>
            <person name="Tiirola M."/>
            <person name="Peura S."/>
            <person name="Aalto S.L."/>
            <person name="Karvinen A."/>
            <person name="Nykanen H."/>
        </authorList>
    </citation>
    <scope>NUCLEOTIDE SEQUENCE [LARGE SCALE GENOMIC DNA]</scope>
    <source>
        <strain evidence="11">AMbin10</strain>
    </source>
</reference>
<dbReference type="Proteomes" id="UP000249396">
    <property type="component" value="Unassembled WGS sequence"/>
</dbReference>
<keyword evidence="4" id="KW-0808">Transferase</keyword>
<keyword evidence="9" id="KW-0472">Membrane</keyword>
<keyword evidence="7" id="KW-0067">ATP-binding</keyword>
<keyword evidence="6 11" id="KW-0418">Kinase</keyword>
<organism evidence="11 12">
    <name type="scientific">Candidatus Methylumidiphilus alinenensis</name>
    <dbReference type="NCBI Taxonomy" id="2202197"/>
    <lineage>
        <taxon>Bacteria</taxon>
        <taxon>Pseudomonadati</taxon>
        <taxon>Pseudomonadota</taxon>
        <taxon>Gammaproteobacteria</taxon>
        <taxon>Methylococcales</taxon>
        <taxon>Candidatus Methylumidiphilus</taxon>
    </lineage>
</organism>
<dbReference type="GO" id="GO:0000155">
    <property type="term" value="F:phosphorelay sensor kinase activity"/>
    <property type="evidence" value="ECO:0007669"/>
    <property type="project" value="InterPro"/>
</dbReference>
<evidence type="ECO:0000256" key="4">
    <source>
        <dbReference type="ARBA" id="ARBA00022679"/>
    </source>
</evidence>
<keyword evidence="5" id="KW-0547">Nucleotide-binding</keyword>
<dbReference type="PANTHER" id="PTHR43065">
    <property type="entry name" value="SENSOR HISTIDINE KINASE"/>
    <property type="match status" value="1"/>
</dbReference>
<evidence type="ECO:0000259" key="10">
    <source>
        <dbReference type="PROSITE" id="PS50109"/>
    </source>
</evidence>
<comment type="catalytic activity">
    <reaction evidence="1">
        <text>ATP + protein L-histidine = ADP + protein N-phospho-L-histidine.</text>
        <dbReference type="EC" id="2.7.13.3"/>
    </reaction>
</comment>
<dbReference type="GO" id="GO:0005524">
    <property type="term" value="F:ATP binding"/>
    <property type="evidence" value="ECO:0007669"/>
    <property type="project" value="UniProtKB-KW"/>
</dbReference>
<evidence type="ECO:0000256" key="6">
    <source>
        <dbReference type="ARBA" id="ARBA00022777"/>
    </source>
</evidence>
<evidence type="ECO:0000256" key="1">
    <source>
        <dbReference type="ARBA" id="ARBA00000085"/>
    </source>
</evidence>
<dbReference type="Gene3D" id="3.30.565.10">
    <property type="entry name" value="Histidine kinase-like ATPase, C-terminal domain"/>
    <property type="match status" value="1"/>
</dbReference>
<evidence type="ECO:0000256" key="5">
    <source>
        <dbReference type="ARBA" id="ARBA00022741"/>
    </source>
</evidence>
<dbReference type="AlphaFoldDB" id="A0A2W4QEX6"/>
<name>A0A2W4QEX6_9GAMM</name>
<comment type="caution">
    <text evidence="11">The sequence shown here is derived from an EMBL/GenBank/DDBJ whole genome shotgun (WGS) entry which is preliminary data.</text>
</comment>
<dbReference type="InterPro" id="IPR003661">
    <property type="entry name" value="HisK_dim/P_dom"/>
</dbReference>
<evidence type="ECO:0000313" key="11">
    <source>
        <dbReference type="EMBL" id="PZN69726.1"/>
    </source>
</evidence>
<dbReference type="SUPFAM" id="SSF47384">
    <property type="entry name" value="Homodimeric domain of signal transducing histidine kinase"/>
    <property type="match status" value="1"/>
</dbReference>
<feature type="transmembrane region" description="Helical" evidence="9">
    <location>
        <begin position="159"/>
        <end position="181"/>
    </location>
</feature>
<keyword evidence="9" id="KW-0812">Transmembrane</keyword>
<dbReference type="EMBL" id="QJPH01000571">
    <property type="protein sequence ID" value="PZN69726.1"/>
    <property type="molecule type" value="Genomic_DNA"/>
</dbReference>
<dbReference type="Pfam" id="PF02518">
    <property type="entry name" value="HATPase_c"/>
    <property type="match status" value="1"/>
</dbReference>
<dbReference type="SUPFAM" id="SSF55874">
    <property type="entry name" value="ATPase domain of HSP90 chaperone/DNA topoisomerase II/histidine kinase"/>
    <property type="match status" value="1"/>
</dbReference>
<dbReference type="PROSITE" id="PS50109">
    <property type="entry name" value="HIS_KIN"/>
    <property type="match status" value="1"/>
</dbReference>
<dbReference type="SMART" id="SM00388">
    <property type="entry name" value="HisKA"/>
    <property type="match status" value="1"/>
</dbReference>
<dbReference type="InterPro" id="IPR036097">
    <property type="entry name" value="HisK_dim/P_sf"/>
</dbReference>
<dbReference type="InterPro" id="IPR004358">
    <property type="entry name" value="Sig_transdc_His_kin-like_C"/>
</dbReference>
<evidence type="ECO:0000313" key="12">
    <source>
        <dbReference type="Proteomes" id="UP000249396"/>
    </source>
</evidence>
<evidence type="ECO:0000256" key="9">
    <source>
        <dbReference type="SAM" id="Phobius"/>
    </source>
</evidence>
<evidence type="ECO:0000256" key="3">
    <source>
        <dbReference type="ARBA" id="ARBA00022553"/>
    </source>
</evidence>
<dbReference type="EC" id="2.7.13.3" evidence="2"/>